<evidence type="ECO:0000256" key="6">
    <source>
        <dbReference type="ARBA" id="ARBA00022989"/>
    </source>
</evidence>
<dbReference type="PROSITE" id="PS50262">
    <property type="entry name" value="G_PROTEIN_RECEP_F1_2"/>
    <property type="match status" value="1"/>
</dbReference>
<comment type="caution">
    <text evidence="15">The sequence shown here is derived from an EMBL/GenBank/DDBJ whole genome shotgun (WGS) entry which is preliminary data.</text>
</comment>
<keyword evidence="5" id="KW-0677">Repeat</keyword>
<keyword evidence="11 13" id="KW-0807">Transducer</keyword>
<dbReference type="FunFam" id="1.20.1070.10:FF:000019">
    <property type="entry name" value="Lutropin-choriogonadotropic hormone receptor"/>
    <property type="match status" value="1"/>
</dbReference>
<sequence length="719" mass="80324">MAVRSVGQVIALSCVLHVSLSALSFSCPGICRCSEDSIICTRETQLASKGDFSYIRNLRLTHLPFEEIQSGAFTGLINVSRIEIVQSDSIKRIKGQAFVYLPNLYEIVIQNTNRLVAIEKGAFTNLTKLKYLSICNTGVRVFPDLTMISSLESSFLLELGDNMHITTIPPNAFLGMTEEYSLMNLFKNGFREIQSYAFNGTKLDKLVLKDNKYLRRIHKNAFSGATGPSILDVSSTALQSLPAWGLQSVKVLTARSTHALKTLPPLDSFLSLQEAQLTYPSHCCAFRNWHSKKEDRAFLGSFMNLSRQCPGVTDQEILYPSDSGLLYSEDSSDIFGINFHYPDLELCVTNTHIKCTPEPDAFNPCEDILGYNFLRAIIWIIAIFAIAGNFVVLLVLLTSHYKLTVPRFLMCNLAFADLCMGIYLLLIAFTDYKSKCQYYNYAIEWQTGAGCTIAGFLTVFASELSVYTLTAITLERWHTITYAMQLERKLRLRHATAVMAGGWAFSLLMALLPIGGVSSYSKVSMCLPMDIETPMAQGYIVFILVLNVIAFFVICTCYVKIYLTVRNPELATKNSDTKIAKRMAVLIFTDFLCMAPISFFAISAVLRMPLITISHSKILLVLFYPINSFSNPFLYAIFTRAFRRDVFILLSRFGCCKAQADLYRTRSLSAQRSAMRNASSLSSAKRSSQAILSLTTFSCQCPAEKGSNGHCCKLPLRTI</sequence>
<dbReference type="PROSITE" id="PS00237">
    <property type="entry name" value="G_PROTEIN_RECEP_F1_1"/>
    <property type="match status" value="1"/>
</dbReference>
<keyword evidence="8 13" id="KW-0472">Membrane</keyword>
<comment type="function">
    <text evidence="13">Receptor for the thyroid-stimulating hormone (TSH) or thyrotropin. Also acts as a receptor for the heterodimeric glycoprotein hormone (GPHA2:GPHB5) or thyrostimulin. The activity of this receptor is mediated by G proteins which activate adenylate cyclase. Plays a central role in controlling thyroid cell metabolism.</text>
</comment>
<dbReference type="InterPro" id="IPR017452">
    <property type="entry name" value="GPCR_Rhodpsn_7TM"/>
</dbReference>
<dbReference type="EMBL" id="JAAWVO010051054">
    <property type="protein sequence ID" value="MBN3320179.1"/>
    <property type="molecule type" value="Genomic_DNA"/>
</dbReference>
<dbReference type="PANTHER" id="PTHR24372">
    <property type="entry name" value="GLYCOPROTEIN HORMONE RECEPTOR"/>
    <property type="match status" value="1"/>
</dbReference>
<evidence type="ECO:0000256" key="7">
    <source>
        <dbReference type="ARBA" id="ARBA00023040"/>
    </source>
</evidence>
<evidence type="ECO:0000256" key="4">
    <source>
        <dbReference type="ARBA" id="ARBA00022692"/>
    </source>
</evidence>
<feature type="domain" description="G-protein coupled receptors family 1 profile" evidence="14">
    <location>
        <begin position="388"/>
        <end position="635"/>
    </location>
</feature>
<keyword evidence="2 13" id="KW-1003">Cell membrane</keyword>
<feature type="transmembrane region" description="Helical" evidence="13">
    <location>
        <begin position="584"/>
        <end position="606"/>
    </location>
</feature>
<feature type="transmembrane region" description="Helical" evidence="13">
    <location>
        <begin position="495"/>
        <end position="516"/>
    </location>
</feature>
<dbReference type="GO" id="GO:0007200">
    <property type="term" value="P:phospholipase C-activating G protein-coupled receptor signaling pathway"/>
    <property type="evidence" value="ECO:0007669"/>
    <property type="project" value="TreeGrafter"/>
</dbReference>
<dbReference type="PRINTS" id="PR01145">
    <property type="entry name" value="TSHRECEPTOR"/>
</dbReference>
<dbReference type="GO" id="GO:0004964">
    <property type="term" value="F:luteinizing hormone receptor activity"/>
    <property type="evidence" value="ECO:0007669"/>
    <property type="project" value="TreeGrafter"/>
</dbReference>
<dbReference type="GO" id="GO:0007189">
    <property type="term" value="P:adenylate cyclase-activating G protein-coupled receptor signaling pathway"/>
    <property type="evidence" value="ECO:0007669"/>
    <property type="project" value="TreeGrafter"/>
</dbReference>
<keyword evidence="6 13" id="KW-1133">Transmembrane helix</keyword>
<dbReference type="Pfam" id="PF00001">
    <property type="entry name" value="7tm_1"/>
    <property type="match status" value="1"/>
</dbReference>
<comment type="similarity">
    <text evidence="13">Belongs to the G-protein coupled receptor 1 family. FSH/LSH/TSH subfamily.</text>
</comment>
<dbReference type="FunFam" id="3.80.10.10:FF:000128">
    <property type="entry name" value="Lutropin-choriogonadotropic hormone receptor"/>
    <property type="match status" value="1"/>
</dbReference>
<evidence type="ECO:0000256" key="2">
    <source>
        <dbReference type="ARBA" id="ARBA00022475"/>
    </source>
</evidence>
<accession>A0A8J7TE64</accession>
<feature type="non-terminal residue" evidence="15">
    <location>
        <position position="719"/>
    </location>
</feature>
<keyword evidence="3" id="KW-0433">Leucine-rich repeat</keyword>
<organism evidence="15 16">
    <name type="scientific">Atractosteus spatula</name>
    <name type="common">Alligator gar</name>
    <name type="synonym">Lepisosteus spatula</name>
    <dbReference type="NCBI Taxonomy" id="7917"/>
    <lineage>
        <taxon>Eukaryota</taxon>
        <taxon>Metazoa</taxon>
        <taxon>Chordata</taxon>
        <taxon>Craniata</taxon>
        <taxon>Vertebrata</taxon>
        <taxon>Euteleostomi</taxon>
        <taxon>Actinopterygii</taxon>
        <taxon>Neopterygii</taxon>
        <taxon>Holostei</taxon>
        <taxon>Semionotiformes</taxon>
        <taxon>Lepisosteidae</taxon>
        <taxon>Atractosteus</taxon>
    </lineage>
</organism>
<dbReference type="GO" id="GO:0022602">
    <property type="term" value="P:ovulation cycle process"/>
    <property type="evidence" value="ECO:0007669"/>
    <property type="project" value="TreeGrafter"/>
</dbReference>
<protein>
    <recommendedName>
        <fullName evidence="13">Thyrotropin receptor</fullName>
    </recommendedName>
</protein>
<gene>
    <name evidence="15" type="primary">Lhcgr_0</name>
    <name evidence="13" type="synonym">TSHR</name>
    <name evidence="15" type="ORF">GTO95_0016780</name>
</gene>
<feature type="transmembrane region" description="Helical" evidence="13">
    <location>
        <begin position="536"/>
        <end position="563"/>
    </location>
</feature>
<dbReference type="InterPro" id="IPR032675">
    <property type="entry name" value="LRR_dom_sf"/>
</dbReference>
<reference evidence="15" key="1">
    <citation type="journal article" date="2021" name="Cell">
        <title>Tracing the genetic footprints of vertebrate landing in non-teleost ray-finned fishes.</title>
        <authorList>
            <person name="Bi X."/>
            <person name="Wang K."/>
            <person name="Yang L."/>
            <person name="Pan H."/>
            <person name="Jiang H."/>
            <person name="Wei Q."/>
            <person name="Fang M."/>
            <person name="Yu H."/>
            <person name="Zhu C."/>
            <person name="Cai Y."/>
            <person name="He Y."/>
            <person name="Gan X."/>
            <person name="Zeng H."/>
            <person name="Yu D."/>
            <person name="Zhu Y."/>
            <person name="Jiang H."/>
            <person name="Qiu Q."/>
            <person name="Yang H."/>
            <person name="Zhang Y.E."/>
            <person name="Wang W."/>
            <person name="Zhu M."/>
            <person name="He S."/>
            <person name="Zhang G."/>
        </authorList>
    </citation>
    <scope>NUCLEOTIDE SEQUENCE</scope>
    <source>
        <strain evidence="15">Allg_001</strain>
    </source>
</reference>
<evidence type="ECO:0000313" key="15">
    <source>
        <dbReference type="EMBL" id="MBN3320179.1"/>
    </source>
</evidence>
<dbReference type="PROSITE" id="PS51257">
    <property type="entry name" value="PROKAR_LIPOPROTEIN"/>
    <property type="match status" value="1"/>
</dbReference>
<dbReference type="AlphaFoldDB" id="A0A8J7TE64"/>
<name>A0A8J7TE64_ATRSP</name>
<dbReference type="Gene3D" id="1.20.1070.10">
    <property type="entry name" value="Rhodopsin 7-helix transmembrane proteins"/>
    <property type="match status" value="1"/>
</dbReference>
<feature type="transmembrane region" description="Helical" evidence="13">
    <location>
        <begin position="449"/>
        <end position="474"/>
    </location>
</feature>
<feature type="non-terminal residue" evidence="15">
    <location>
        <position position="1"/>
    </location>
</feature>
<dbReference type="GO" id="GO:0016323">
    <property type="term" value="C:basolateral plasma membrane"/>
    <property type="evidence" value="ECO:0007669"/>
    <property type="project" value="UniProtKB-SubCell"/>
</dbReference>
<evidence type="ECO:0000256" key="11">
    <source>
        <dbReference type="ARBA" id="ARBA00023224"/>
    </source>
</evidence>
<dbReference type="GO" id="GO:0008584">
    <property type="term" value="P:male gonad development"/>
    <property type="evidence" value="ECO:0007669"/>
    <property type="project" value="TreeGrafter"/>
</dbReference>
<dbReference type="SUPFAM" id="SSF81321">
    <property type="entry name" value="Family A G protein-coupled receptor-like"/>
    <property type="match status" value="1"/>
</dbReference>
<dbReference type="PRINTS" id="PR00373">
    <property type="entry name" value="GLYCHORMONER"/>
</dbReference>
<evidence type="ECO:0000256" key="1">
    <source>
        <dbReference type="ARBA" id="ARBA00004554"/>
    </source>
</evidence>
<dbReference type="InterPro" id="IPR002274">
    <property type="entry name" value="TSH_rcpt"/>
</dbReference>
<dbReference type="PANTHER" id="PTHR24372:SF1">
    <property type="entry name" value="LUTROPIN-CHORIOGONADOTROPIC HORMONE RECEPTOR"/>
    <property type="match status" value="1"/>
</dbReference>
<feature type="transmembrane region" description="Helical" evidence="13">
    <location>
        <begin position="618"/>
        <end position="638"/>
    </location>
</feature>
<evidence type="ECO:0000313" key="16">
    <source>
        <dbReference type="Proteomes" id="UP000736164"/>
    </source>
</evidence>
<dbReference type="InterPro" id="IPR002131">
    <property type="entry name" value="Gphrmn_rcpt_fam"/>
</dbReference>
<keyword evidence="13" id="KW-0732">Signal</keyword>
<dbReference type="Proteomes" id="UP000736164">
    <property type="component" value="Unassembled WGS sequence"/>
</dbReference>
<evidence type="ECO:0000259" key="14">
    <source>
        <dbReference type="PROSITE" id="PS50262"/>
    </source>
</evidence>
<keyword evidence="16" id="KW-1185">Reference proteome</keyword>
<feature type="transmembrane region" description="Helical" evidence="13">
    <location>
        <begin position="376"/>
        <end position="397"/>
    </location>
</feature>
<evidence type="ECO:0000256" key="12">
    <source>
        <dbReference type="ARBA" id="ARBA00046260"/>
    </source>
</evidence>
<feature type="chain" id="PRO_5035341436" description="Thyrotropin receptor" evidence="13">
    <location>
        <begin position="22"/>
        <end position="719"/>
    </location>
</feature>
<dbReference type="CDD" id="cd15136">
    <property type="entry name" value="7tmA_Glyco_hormone_R"/>
    <property type="match status" value="1"/>
</dbReference>
<evidence type="ECO:0000256" key="3">
    <source>
        <dbReference type="ARBA" id="ARBA00022614"/>
    </source>
</evidence>
<dbReference type="GO" id="GO:0004996">
    <property type="term" value="F:thyroid-stimulating hormone receptor activity"/>
    <property type="evidence" value="ECO:0007669"/>
    <property type="project" value="InterPro"/>
</dbReference>
<dbReference type="Pfam" id="PF13306">
    <property type="entry name" value="LRR_5"/>
    <property type="match status" value="2"/>
</dbReference>
<keyword evidence="9" id="KW-1015">Disulfide bond</keyword>
<dbReference type="GO" id="GO:0008528">
    <property type="term" value="F:G protein-coupled peptide receptor activity"/>
    <property type="evidence" value="ECO:0007669"/>
    <property type="project" value="TreeGrafter"/>
</dbReference>
<dbReference type="Gene3D" id="3.80.10.10">
    <property type="entry name" value="Ribonuclease Inhibitor"/>
    <property type="match status" value="1"/>
</dbReference>
<evidence type="ECO:0000256" key="5">
    <source>
        <dbReference type="ARBA" id="ARBA00022737"/>
    </source>
</evidence>
<evidence type="ECO:0000256" key="9">
    <source>
        <dbReference type="ARBA" id="ARBA00023157"/>
    </source>
</evidence>
<comment type="function">
    <text evidence="12">Receptor for lutropin-choriogonadotropic hormone. The activity of this receptor is mediated by G proteins which activate adenylate cyclase.</text>
</comment>
<keyword evidence="7 13" id="KW-0297">G-protein coupled receptor</keyword>
<keyword evidence="10 13" id="KW-0675">Receptor</keyword>
<feature type="signal peptide" evidence="13">
    <location>
        <begin position="1"/>
        <end position="21"/>
    </location>
</feature>
<dbReference type="GO" id="GO:0001541">
    <property type="term" value="P:ovarian follicle development"/>
    <property type="evidence" value="ECO:0007669"/>
    <property type="project" value="TreeGrafter"/>
</dbReference>
<dbReference type="PRINTS" id="PR00237">
    <property type="entry name" value="GPCRRHODOPSN"/>
</dbReference>
<dbReference type="InterPro" id="IPR000276">
    <property type="entry name" value="GPCR_Rhodpsn"/>
</dbReference>
<evidence type="ECO:0000256" key="10">
    <source>
        <dbReference type="ARBA" id="ARBA00023170"/>
    </source>
</evidence>
<keyword evidence="4 13" id="KW-0812">Transmembrane</keyword>
<dbReference type="SUPFAM" id="SSF52058">
    <property type="entry name" value="L domain-like"/>
    <property type="match status" value="1"/>
</dbReference>
<feature type="transmembrane region" description="Helical" evidence="13">
    <location>
        <begin position="409"/>
        <end position="429"/>
    </location>
</feature>
<dbReference type="InterPro" id="IPR026906">
    <property type="entry name" value="LRR_5"/>
</dbReference>
<evidence type="ECO:0000256" key="13">
    <source>
        <dbReference type="RuleBase" id="RU361222"/>
    </source>
</evidence>
<evidence type="ECO:0000256" key="8">
    <source>
        <dbReference type="ARBA" id="ARBA00023136"/>
    </source>
</evidence>
<proteinExistence type="inferred from homology"/>
<comment type="subcellular location">
    <subcellularLocation>
        <location evidence="1">Basolateral cell membrane</location>
        <topology evidence="1">Multi-pass membrane protein</topology>
    </subcellularLocation>
    <subcellularLocation>
        <location evidence="13">Cell membrane</location>
        <topology evidence="13">Multi-pass membrane protein</topology>
    </subcellularLocation>
</comment>
<dbReference type="GO" id="GO:0009755">
    <property type="term" value="P:hormone-mediated signaling pathway"/>
    <property type="evidence" value="ECO:0007669"/>
    <property type="project" value="TreeGrafter"/>
</dbReference>